<name>A0ABT8F5B7_9BACT</name>
<keyword evidence="2" id="KW-0479">Metal-binding</keyword>
<dbReference type="PANTHER" id="PTHR37302">
    <property type="entry name" value="SLR1116 PROTEIN"/>
    <property type="match status" value="1"/>
</dbReference>
<evidence type="ECO:0000313" key="4">
    <source>
        <dbReference type="Proteomes" id="UP001168552"/>
    </source>
</evidence>
<reference evidence="3" key="1">
    <citation type="submission" date="2023-06" db="EMBL/GenBank/DDBJ databases">
        <title>Cytophagales bacterium Strain LB-30, isolated from soil.</title>
        <authorList>
            <person name="Liu B."/>
        </authorList>
    </citation>
    <scope>NUCLEOTIDE SEQUENCE</scope>
    <source>
        <strain evidence="3">LB-30</strain>
    </source>
</reference>
<dbReference type="Proteomes" id="UP001168552">
    <property type="component" value="Unassembled WGS sequence"/>
</dbReference>
<dbReference type="PANTHER" id="PTHR37302:SF3">
    <property type="entry name" value="DAMAGE-INDUCIBLE PROTEIN DINB"/>
    <property type="match status" value="1"/>
</dbReference>
<keyword evidence="4" id="KW-1185">Reference proteome</keyword>
<dbReference type="InterPro" id="IPR034660">
    <property type="entry name" value="DinB/YfiT-like"/>
</dbReference>
<dbReference type="InterPro" id="IPR007837">
    <property type="entry name" value="DinB"/>
</dbReference>
<gene>
    <name evidence="3" type="ORF">QWY31_09100</name>
</gene>
<dbReference type="RefSeq" id="WP_320004188.1">
    <property type="nucleotide sequence ID" value="NZ_JAUHJS010000004.1"/>
</dbReference>
<organism evidence="3 4">
    <name type="scientific">Shiella aurantiaca</name>
    <dbReference type="NCBI Taxonomy" id="3058365"/>
    <lineage>
        <taxon>Bacteria</taxon>
        <taxon>Pseudomonadati</taxon>
        <taxon>Bacteroidota</taxon>
        <taxon>Cytophagia</taxon>
        <taxon>Cytophagales</taxon>
        <taxon>Shiellaceae</taxon>
        <taxon>Shiella</taxon>
    </lineage>
</organism>
<dbReference type="Gene3D" id="1.20.120.450">
    <property type="entry name" value="dinb family like domain"/>
    <property type="match status" value="1"/>
</dbReference>
<dbReference type="EMBL" id="JAUHJS010000004">
    <property type="protein sequence ID" value="MDN4165658.1"/>
    <property type="molecule type" value="Genomic_DNA"/>
</dbReference>
<dbReference type="SUPFAM" id="SSF109854">
    <property type="entry name" value="DinB/YfiT-like putative metalloenzymes"/>
    <property type="match status" value="1"/>
</dbReference>
<comment type="caution">
    <text evidence="3">The sequence shown here is derived from an EMBL/GenBank/DDBJ whole genome shotgun (WGS) entry which is preliminary data.</text>
</comment>
<protein>
    <submittedName>
        <fullName evidence="3">DinB family protein</fullName>
    </submittedName>
</protein>
<proteinExistence type="inferred from homology"/>
<evidence type="ECO:0000256" key="1">
    <source>
        <dbReference type="ARBA" id="ARBA00008635"/>
    </source>
</evidence>
<dbReference type="Pfam" id="PF05163">
    <property type="entry name" value="DinB"/>
    <property type="match status" value="1"/>
</dbReference>
<accession>A0ABT8F5B7</accession>
<evidence type="ECO:0000256" key="2">
    <source>
        <dbReference type="ARBA" id="ARBA00022723"/>
    </source>
</evidence>
<comment type="similarity">
    <text evidence="1">Belongs to the DinB family.</text>
</comment>
<evidence type="ECO:0000313" key="3">
    <source>
        <dbReference type="EMBL" id="MDN4165658.1"/>
    </source>
</evidence>
<sequence length="156" mass="18250">MKEYFLRLYRYNQWANQTYLDALAPISEVPSRVLLLFSHVLTAQNNWLNRIKGVTHEPMPIWENKTLQELQALADLNSQLWLEFLEASTEESLQKMVHYTNMQGLPYETLASDIIIHVANHGTYHRAQFALILREHAIAPPNTDYITYTRVISHQL</sequence>